<evidence type="ECO:0000256" key="1">
    <source>
        <dbReference type="ARBA" id="ARBA00009320"/>
    </source>
</evidence>
<dbReference type="PANTHER" id="PTHR42743">
    <property type="entry name" value="AMINO-ACID AMINOTRANSFERASE"/>
    <property type="match status" value="1"/>
</dbReference>
<comment type="caution">
    <text evidence="2">The sequence shown here is derived from an EMBL/GenBank/DDBJ whole genome shotgun (WGS) entry which is preliminary data.</text>
</comment>
<gene>
    <name evidence="2" type="ORF">F6J89_25490</name>
</gene>
<dbReference type="Pfam" id="PF01063">
    <property type="entry name" value="Aminotran_4"/>
    <property type="match status" value="1"/>
</dbReference>
<protein>
    <submittedName>
        <fullName evidence="2">Branched chain amino acid aminotransferase</fullName>
    </submittedName>
</protein>
<dbReference type="InterPro" id="IPR043132">
    <property type="entry name" value="BCAT-like_C"/>
</dbReference>
<dbReference type="Gene3D" id="3.20.10.10">
    <property type="entry name" value="D-amino Acid Aminotransferase, subunit A, domain 2"/>
    <property type="match status" value="1"/>
</dbReference>
<dbReference type="EMBL" id="JAAHFQ010000664">
    <property type="protein sequence ID" value="NER30880.1"/>
    <property type="molecule type" value="Genomic_DNA"/>
</dbReference>
<dbReference type="InterPro" id="IPR036038">
    <property type="entry name" value="Aminotransferase-like"/>
</dbReference>
<dbReference type="InterPro" id="IPR050571">
    <property type="entry name" value="Class-IV_PLP-Dep_Aminotrnsfr"/>
</dbReference>
<dbReference type="InterPro" id="IPR001544">
    <property type="entry name" value="Aminotrans_IV"/>
</dbReference>
<evidence type="ECO:0000313" key="2">
    <source>
        <dbReference type="EMBL" id="NER30880.1"/>
    </source>
</evidence>
<accession>A0A6B3NGU2</accession>
<keyword evidence="2" id="KW-0808">Transferase</keyword>
<sequence length="122" mass="13674">PRDLAKGFDDGIMLDRQGRIAEASAANLFLLQGNTLVTPQLTPDIFPGITRLTLLSLARSLGIEIIERHIFPTELSDFDGAFLASTLMELKALTKIEDNKYLTSEHSLFCNLLKEFREITHQ</sequence>
<reference evidence="2" key="1">
    <citation type="submission" date="2019-11" db="EMBL/GenBank/DDBJ databases">
        <title>Genomic insights into an expanded diversity of filamentous marine cyanobacteria reveals the extraordinary biosynthetic potential of Moorea and Okeania.</title>
        <authorList>
            <person name="Ferreira Leao T."/>
            <person name="Wang M."/>
            <person name="Moss N."/>
            <person name="Da Silva R."/>
            <person name="Sanders J."/>
            <person name="Nurk S."/>
            <person name="Gurevich A."/>
            <person name="Humphrey G."/>
            <person name="Reher R."/>
            <person name="Zhu Q."/>
            <person name="Belda-Ferre P."/>
            <person name="Glukhov E."/>
            <person name="Rex R."/>
            <person name="Dorrestein P.C."/>
            <person name="Knight R."/>
            <person name="Pevzner P."/>
            <person name="Gerwick W.H."/>
            <person name="Gerwick L."/>
        </authorList>
    </citation>
    <scope>NUCLEOTIDE SEQUENCE</scope>
    <source>
        <strain evidence="2">SIO1C4</strain>
    </source>
</reference>
<dbReference type="GO" id="GO:0046394">
    <property type="term" value="P:carboxylic acid biosynthetic process"/>
    <property type="evidence" value="ECO:0007669"/>
    <property type="project" value="UniProtKB-ARBA"/>
</dbReference>
<comment type="similarity">
    <text evidence="1">Belongs to the class-IV pyridoxal-phosphate-dependent aminotransferase family.</text>
</comment>
<dbReference type="PANTHER" id="PTHR42743:SF11">
    <property type="entry name" value="AMINODEOXYCHORISMATE LYASE"/>
    <property type="match status" value="1"/>
</dbReference>
<proteinExistence type="inferred from homology"/>
<dbReference type="GO" id="GO:0008483">
    <property type="term" value="F:transaminase activity"/>
    <property type="evidence" value="ECO:0007669"/>
    <property type="project" value="UniProtKB-KW"/>
</dbReference>
<dbReference type="AlphaFoldDB" id="A0A6B3NGU2"/>
<feature type="non-terminal residue" evidence="2">
    <location>
        <position position="1"/>
    </location>
</feature>
<name>A0A6B3NGU2_9CYAN</name>
<keyword evidence="2" id="KW-0032">Aminotransferase</keyword>
<dbReference type="SUPFAM" id="SSF56752">
    <property type="entry name" value="D-aminoacid aminotransferase-like PLP-dependent enzymes"/>
    <property type="match status" value="1"/>
</dbReference>
<organism evidence="2">
    <name type="scientific">Symploca sp. SIO1C4</name>
    <dbReference type="NCBI Taxonomy" id="2607765"/>
    <lineage>
        <taxon>Bacteria</taxon>
        <taxon>Bacillati</taxon>
        <taxon>Cyanobacteriota</taxon>
        <taxon>Cyanophyceae</taxon>
        <taxon>Coleofasciculales</taxon>
        <taxon>Coleofasciculaceae</taxon>
        <taxon>Symploca</taxon>
    </lineage>
</organism>